<dbReference type="RefSeq" id="WP_061775396.1">
    <property type="nucleotide sequence ID" value="NZ_BAAAXH010000020.1"/>
</dbReference>
<dbReference type="KEGG" id="lrn:CMV25_06990"/>
<dbReference type="OrthoDB" id="9815677at2"/>
<comment type="subcellular location">
    <subcellularLocation>
        <location evidence="2">Cytoplasm</location>
    </subcellularLocation>
</comment>
<dbReference type="GeneID" id="93295893"/>
<dbReference type="InterPro" id="IPR036822">
    <property type="entry name" value="CutC-like_dom_sf"/>
</dbReference>
<name>A0A2A5S721_9LACT</name>
<organism evidence="3 4">
    <name type="scientific">Pseudolactococcus raffinolactis</name>
    <dbReference type="NCBI Taxonomy" id="1366"/>
    <lineage>
        <taxon>Bacteria</taxon>
        <taxon>Bacillati</taxon>
        <taxon>Bacillota</taxon>
        <taxon>Bacilli</taxon>
        <taxon>Lactobacillales</taxon>
        <taxon>Streptococcaceae</taxon>
        <taxon>Pseudolactococcus</taxon>
    </lineage>
</organism>
<dbReference type="AlphaFoldDB" id="A0A2A5S721"/>
<dbReference type="PANTHER" id="PTHR12598">
    <property type="entry name" value="COPPER HOMEOSTASIS PROTEIN CUTC"/>
    <property type="match status" value="1"/>
</dbReference>
<dbReference type="Proteomes" id="UP000501945">
    <property type="component" value="Chromosome"/>
</dbReference>
<accession>A0A2A5S721</accession>
<protein>
    <recommendedName>
        <fullName evidence="2">PF03932 family protein CutC</fullName>
    </recommendedName>
</protein>
<sequence>MLIREFCAENFTDIPRAVAAGAERIELCDNLAVGGTTPSYGVIKETADYLKDTKTTFASMIRPRGGNFVYNSIELRIMESDILKAVEAGTSELVFGALTDDNSLDLEALETLMIASQGLPVTFHMAFDEIPTDLQKSALDELVTLGFDKILMHGDSLDKPVNTSKIAELVSYAAGRIQILAGGGVTSANAETVSAETGSSYVHGTKIVTL</sequence>
<evidence type="ECO:0000313" key="3">
    <source>
        <dbReference type="EMBL" id="QIW53205.1"/>
    </source>
</evidence>
<dbReference type="STRING" id="1348633.GCA_001591765_01947"/>
<gene>
    <name evidence="2" type="primary">cutC</name>
    <name evidence="3" type="ORF">GU336_03010</name>
</gene>
<dbReference type="GO" id="GO:0005507">
    <property type="term" value="F:copper ion binding"/>
    <property type="evidence" value="ECO:0007669"/>
    <property type="project" value="TreeGrafter"/>
</dbReference>
<dbReference type="GO" id="GO:0005737">
    <property type="term" value="C:cytoplasm"/>
    <property type="evidence" value="ECO:0007669"/>
    <property type="project" value="UniProtKB-SubCell"/>
</dbReference>
<evidence type="ECO:0000256" key="2">
    <source>
        <dbReference type="HAMAP-Rule" id="MF_00795"/>
    </source>
</evidence>
<dbReference type="HAMAP" id="MF_00795">
    <property type="entry name" value="CutC"/>
    <property type="match status" value="1"/>
</dbReference>
<proteinExistence type="inferred from homology"/>
<keyword evidence="2" id="KW-0963">Cytoplasm</keyword>
<dbReference type="InterPro" id="IPR005627">
    <property type="entry name" value="CutC-like"/>
</dbReference>
<comment type="similarity">
    <text evidence="1 2">Belongs to the CutC family.</text>
</comment>
<dbReference type="EMBL" id="CP047616">
    <property type="protein sequence ID" value="QIW53205.1"/>
    <property type="molecule type" value="Genomic_DNA"/>
</dbReference>
<evidence type="ECO:0000313" key="4">
    <source>
        <dbReference type="Proteomes" id="UP000501945"/>
    </source>
</evidence>
<dbReference type="Pfam" id="PF03932">
    <property type="entry name" value="CutC"/>
    <property type="match status" value="1"/>
</dbReference>
<evidence type="ECO:0000256" key="1">
    <source>
        <dbReference type="ARBA" id="ARBA00007768"/>
    </source>
</evidence>
<dbReference type="Gene3D" id="3.20.20.380">
    <property type="entry name" value="Copper homeostasis (CutC) domain"/>
    <property type="match status" value="1"/>
</dbReference>
<dbReference type="PANTHER" id="PTHR12598:SF0">
    <property type="entry name" value="COPPER HOMEOSTASIS PROTEIN CUTC HOMOLOG"/>
    <property type="match status" value="1"/>
</dbReference>
<reference evidence="3 4" key="1">
    <citation type="submission" date="2019-12" db="EMBL/GenBank/DDBJ databases">
        <title>Whole genome sequences of Lactococcus raffinolactis strains isolated from sewage.</title>
        <authorList>
            <person name="Ybazeta G."/>
            <person name="Ross M."/>
            <person name="Brabant-Kirwan D."/>
            <person name="Saleh M."/>
            <person name="Dillon J.A."/>
            <person name="Splinter K."/>
            <person name="Nokhbeh R."/>
        </authorList>
    </citation>
    <scope>NUCLEOTIDE SEQUENCE [LARGE SCALE GENOMIC DNA]</scope>
    <source>
        <strain evidence="3 4">Lr_19_5</strain>
    </source>
</reference>
<dbReference type="SUPFAM" id="SSF110395">
    <property type="entry name" value="CutC-like"/>
    <property type="match status" value="1"/>
</dbReference>
<comment type="caution">
    <text evidence="2">Once thought to be involved in copper homeostasis, experiments in E.coli have shown this is not the case.</text>
</comment>